<dbReference type="Gene3D" id="1.10.10.60">
    <property type="entry name" value="Homeodomain-like"/>
    <property type="match status" value="1"/>
</dbReference>
<evidence type="ECO:0000256" key="1">
    <source>
        <dbReference type="SAM" id="MobiDB-lite"/>
    </source>
</evidence>
<name>A0ABU7YN98_9GAMM</name>
<protein>
    <submittedName>
        <fullName evidence="3">Helix-turn-helix domain-containing protein</fullName>
    </submittedName>
</protein>
<organism evidence="3 4">
    <name type="scientific">Lysobacter zhanggongensis</name>
    <dbReference type="NCBI Taxonomy" id="1774951"/>
    <lineage>
        <taxon>Bacteria</taxon>
        <taxon>Pseudomonadati</taxon>
        <taxon>Pseudomonadota</taxon>
        <taxon>Gammaproteobacteria</taxon>
        <taxon>Lysobacterales</taxon>
        <taxon>Lysobacteraceae</taxon>
        <taxon>Lysobacter</taxon>
    </lineage>
</organism>
<dbReference type="Pfam" id="PF02796">
    <property type="entry name" value="HTH_7"/>
    <property type="match status" value="1"/>
</dbReference>
<proteinExistence type="predicted"/>
<sequence>MAMKKTTNKASKAKATNVGGRPSKYKPAYAEQARKLALLGQTDEQVAEFFGIGKATLYRWQAGHEGFRDSMLAGKERADADVAESLYRTALGGSTVTEVREEPDSEGNIIRKKVTRELPADVRAQRYWLGNRRPHQWRDKVVVEDQTPPEAIAEKANEFVALMAAARERQRQVLIERGILPPEEA</sequence>
<comment type="caution">
    <text evidence="3">The sequence shown here is derived from an EMBL/GenBank/DDBJ whole genome shotgun (WGS) entry which is preliminary data.</text>
</comment>
<gene>
    <name evidence="3" type="ORF">SNE33_02890</name>
</gene>
<feature type="region of interest" description="Disordered" evidence="1">
    <location>
        <begin position="1"/>
        <end position="24"/>
    </location>
</feature>
<dbReference type="Proteomes" id="UP001334501">
    <property type="component" value="Unassembled WGS sequence"/>
</dbReference>
<evidence type="ECO:0000259" key="2">
    <source>
        <dbReference type="Pfam" id="PF02796"/>
    </source>
</evidence>
<feature type="domain" description="Resolvase HTH" evidence="2">
    <location>
        <begin position="20"/>
        <end position="59"/>
    </location>
</feature>
<reference evidence="3 4" key="1">
    <citation type="journal article" date="2017" name="Curr. Microbiol.">
        <title>Lysobacter zhanggongensis sp. nov. Isolated from a Pit Mud.</title>
        <authorList>
            <person name="Zhang X.F."/>
            <person name="Wang H.H."/>
            <person name="Sun X.Y."/>
            <person name="Pan C.M."/>
        </authorList>
    </citation>
    <scope>NUCLEOTIDE SEQUENCE [LARGE SCALE GENOMIC DNA]</scope>
    <source>
        <strain evidence="3 4">ZGLJ7-1</strain>
    </source>
</reference>
<dbReference type="InterPro" id="IPR009057">
    <property type="entry name" value="Homeodomain-like_sf"/>
</dbReference>
<evidence type="ECO:0000313" key="4">
    <source>
        <dbReference type="Proteomes" id="UP001334501"/>
    </source>
</evidence>
<keyword evidence="4" id="KW-1185">Reference proteome</keyword>
<feature type="compositionally biased region" description="Low complexity" evidence="1">
    <location>
        <begin position="1"/>
        <end position="17"/>
    </location>
</feature>
<evidence type="ECO:0000313" key="3">
    <source>
        <dbReference type="EMBL" id="MEG3156845.1"/>
    </source>
</evidence>
<accession>A0ABU7YN98</accession>
<dbReference type="EMBL" id="JAXGFO010000008">
    <property type="protein sequence ID" value="MEG3156845.1"/>
    <property type="molecule type" value="Genomic_DNA"/>
</dbReference>
<dbReference type="SUPFAM" id="SSF46689">
    <property type="entry name" value="Homeodomain-like"/>
    <property type="match status" value="1"/>
</dbReference>
<dbReference type="InterPro" id="IPR006120">
    <property type="entry name" value="Resolvase_HTH_dom"/>
</dbReference>